<organism evidence="9 10">
    <name type="scientific">Candidatus Pseudothioglobus singularis PS1</name>
    <dbReference type="NCBI Taxonomy" id="1125411"/>
    <lineage>
        <taxon>Bacteria</taxon>
        <taxon>Pseudomonadati</taxon>
        <taxon>Pseudomonadota</taxon>
        <taxon>Gammaproteobacteria</taxon>
        <taxon>Candidatus Pseudothioglobaceae</taxon>
        <taxon>Candidatus Pseudothioglobus</taxon>
    </lineage>
</organism>
<dbReference type="Proteomes" id="UP000068905">
    <property type="component" value="Chromosome"/>
</dbReference>
<evidence type="ECO:0000256" key="3">
    <source>
        <dbReference type="ARBA" id="ARBA00006577"/>
    </source>
</evidence>
<evidence type="ECO:0000313" key="10">
    <source>
        <dbReference type="Proteomes" id="UP000068905"/>
    </source>
</evidence>
<dbReference type="RefSeq" id="WP_053819633.1">
    <property type="nucleotide sequence ID" value="NZ_CP006911.1"/>
</dbReference>
<evidence type="ECO:0000313" key="9">
    <source>
        <dbReference type="EMBL" id="ALE01351.1"/>
    </source>
</evidence>
<comment type="subcellular location">
    <subcellularLocation>
        <location evidence="2">Cytoplasm</location>
    </subcellularLocation>
</comment>
<proteinExistence type="inferred from homology"/>
<dbReference type="STRING" id="1125411.W908_01260"/>
<dbReference type="InterPro" id="IPR046357">
    <property type="entry name" value="PPIase_dom_sf"/>
</dbReference>
<evidence type="ECO:0000256" key="4">
    <source>
        <dbReference type="ARBA" id="ARBA00013194"/>
    </source>
</evidence>
<dbReference type="EMBL" id="CP006911">
    <property type="protein sequence ID" value="ALE01351.1"/>
    <property type="molecule type" value="Genomic_DNA"/>
</dbReference>
<keyword evidence="6" id="KW-0697">Rotamase</keyword>
<dbReference type="PATRIC" id="fig|1125411.7.peg.249"/>
<dbReference type="GO" id="GO:0003755">
    <property type="term" value="F:peptidyl-prolyl cis-trans isomerase activity"/>
    <property type="evidence" value="ECO:0007669"/>
    <property type="project" value="UniProtKB-KW"/>
</dbReference>
<evidence type="ECO:0000256" key="2">
    <source>
        <dbReference type="ARBA" id="ARBA00004496"/>
    </source>
</evidence>
<dbReference type="Gene3D" id="3.10.50.40">
    <property type="match status" value="1"/>
</dbReference>
<comment type="catalytic activity">
    <reaction evidence="1">
        <text>[protein]-peptidylproline (omega=180) = [protein]-peptidylproline (omega=0)</text>
        <dbReference type="Rhea" id="RHEA:16237"/>
        <dbReference type="Rhea" id="RHEA-COMP:10747"/>
        <dbReference type="Rhea" id="RHEA-COMP:10748"/>
        <dbReference type="ChEBI" id="CHEBI:83833"/>
        <dbReference type="ChEBI" id="CHEBI:83834"/>
        <dbReference type="EC" id="5.2.1.8"/>
    </reaction>
</comment>
<keyword evidence="5" id="KW-0963">Cytoplasm</keyword>
<dbReference type="SUPFAM" id="SSF54534">
    <property type="entry name" value="FKBP-like"/>
    <property type="match status" value="1"/>
</dbReference>
<protein>
    <recommendedName>
        <fullName evidence="4">peptidylprolyl isomerase</fullName>
        <ecNumber evidence="4">5.2.1.8</ecNumber>
    </recommendedName>
</protein>
<evidence type="ECO:0000256" key="6">
    <source>
        <dbReference type="ARBA" id="ARBA00023110"/>
    </source>
</evidence>
<gene>
    <name evidence="9" type="ORF">W908_01260</name>
</gene>
<keyword evidence="8 9" id="KW-0413">Isomerase</keyword>
<evidence type="ECO:0000256" key="8">
    <source>
        <dbReference type="ARBA" id="ARBA00023235"/>
    </source>
</evidence>
<keyword evidence="7" id="KW-0143">Chaperone</keyword>
<dbReference type="EC" id="5.2.1.8" evidence="4"/>
<dbReference type="KEGG" id="tsn:W908_01260"/>
<sequence length="156" mass="17175">MSNTITTNKFVELTYRIIDQTNGEVIEQVEEPLGYVQGDNTLLFNQVTKELEGKSVGDEVEILLKAEDAFGAKLEELIFTDEINNVPLEYRFIGAAVTMQNDKGGTKDFIVSSIEDGKLTIDGNHPLAGKDIIFYVEVLSVRDATADEIIEGGSID</sequence>
<name>A0A0M3T1M1_9GAMM</name>
<keyword evidence="10" id="KW-1185">Reference proteome</keyword>
<evidence type="ECO:0000256" key="7">
    <source>
        <dbReference type="ARBA" id="ARBA00023186"/>
    </source>
</evidence>
<evidence type="ECO:0000256" key="5">
    <source>
        <dbReference type="ARBA" id="ARBA00022490"/>
    </source>
</evidence>
<dbReference type="OrthoDB" id="9808891at2"/>
<dbReference type="PANTHER" id="PTHR47861">
    <property type="entry name" value="FKBP-TYPE PEPTIDYL-PROLYL CIS-TRANS ISOMERASE SLYD"/>
    <property type="match status" value="1"/>
</dbReference>
<accession>A0A0M3T1M1</accession>
<evidence type="ECO:0000256" key="1">
    <source>
        <dbReference type="ARBA" id="ARBA00000971"/>
    </source>
</evidence>
<dbReference type="GO" id="GO:0005737">
    <property type="term" value="C:cytoplasm"/>
    <property type="evidence" value="ECO:0007669"/>
    <property type="project" value="UniProtKB-SubCell"/>
</dbReference>
<dbReference type="PANTHER" id="PTHR47861:SF3">
    <property type="entry name" value="FKBP-TYPE PEPTIDYL-PROLYL CIS-TRANS ISOMERASE SLYD"/>
    <property type="match status" value="1"/>
</dbReference>
<comment type="similarity">
    <text evidence="3">Belongs to the FKBP-type PPIase family.</text>
</comment>
<reference evidence="9 10" key="1">
    <citation type="journal article" date="2015" name="Genome Announc.">
        <title>Genome Sequence of 'Candidatus Thioglobus singularis' Strain PS1, a Mixotroph from the SUP05 Clade of Marine Gammaproteobacteria.</title>
        <authorList>
            <person name="Marshall K.T."/>
            <person name="Morris R.M."/>
        </authorList>
    </citation>
    <scope>NUCLEOTIDE SEQUENCE [LARGE SCALE GENOMIC DNA]</scope>
    <source>
        <strain evidence="9 10">PS1</strain>
    </source>
</reference>
<dbReference type="AlphaFoldDB" id="A0A0M3T1M1"/>